<dbReference type="PANTHER" id="PTHR31344">
    <property type="entry name" value="NUCLEAR PORE COMPLEX PROTEIN NUP205"/>
    <property type="match status" value="1"/>
</dbReference>
<dbReference type="GO" id="GO:0044611">
    <property type="term" value="C:nuclear pore inner ring"/>
    <property type="evidence" value="ECO:0007669"/>
    <property type="project" value="TreeGrafter"/>
</dbReference>
<evidence type="ECO:0000313" key="6">
    <source>
        <dbReference type="EMBL" id="KAJ5160098.1"/>
    </source>
</evidence>
<dbReference type="EMBL" id="JAPQKN010000004">
    <property type="protein sequence ID" value="KAJ5160098.1"/>
    <property type="molecule type" value="Genomic_DNA"/>
</dbReference>
<reference evidence="6" key="1">
    <citation type="submission" date="2022-11" db="EMBL/GenBank/DDBJ databases">
        <authorList>
            <person name="Petersen C."/>
        </authorList>
    </citation>
    <scope>NUCLEOTIDE SEQUENCE</scope>
    <source>
        <strain evidence="6">IBT 26290</strain>
    </source>
</reference>
<keyword evidence="3" id="KW-0813">Transport</keyword>
<evidence type="ECO:0000256" key="1">
    <source>
        <dbReference type="ARBA" id="ARBA00004123"/>
    </source>
</evidence>
<feature type="region of interest" description="Disordered" evidence="5">
    <location>
        <begin position="568"/>
        <end position="597"/>
    </location>
</feature>
<gene>
    <name evidence="6" type="ORF">N7482_007102</name>
</gene>
<dbReference type="InterPro" id="IPR021827">
    <property type="entry name" value="Nup186/Nup192/Nup205"/>
</dbReference>
<keyword evidence="4" id="KW-0539">Nucleus</keyword>
<evidence type="ECO:0000256" key="5">
    <source>
        <dbReference type="SAM" id="MobiDB-lite"/>
    </source>
</evidence>
<dbReference type="OrthoDB" id="2019644at2759"/>
<evidence type="ECO:0000256" key="4">
    <source>
        <dbReference type="ARBA" id="ARBA00023242"/>
    </source>
</evidence>
<dbReference type="GO" id="GO:0017056">
    <property type="term" value="F:structural constituent of nuclear pore"/>
    <property type="evidence" value="ECO:0007669"/>
    <property type="project" value="TreeGrafter"/>
</dbReference>
<accession>A0A9W9LJZ9</accession>
<dbReference type="RefSeq" id="XP_056541656.1">
    <property type="nucleotide sequence ID" value="XM_056689227.1"/>
</dbReference>
<organism evidence="6 7">
    <name type="scientific">Penicillium canariense</name>
    <dbReference type="NCBI Taxonomy" id="189055"/>
    <lineage>
        <taxon>Eukaryota</taxon>
        <taxon>Fungi</taxon>
        <taxon>Dikarya</taxon>
        <taxon>Ascomycota</taxon>
        <taxon>Pezizomycotina</taxon>
        <taxon>Eurotiomycetes</taxon>
        <taxon>Eurotiomycetidae</taxon>
        <taxon>Eurotiales</taxon>
        <taxon>Aspergillaceae</taxon>
        <taxon>Penicillium</taxon>
    </lineage>
</organism>
<dbReference type="GO" id="GO:0006999">
    <property type="term" value="P:nuclear pore organization"/>
    <property type="evidence" value="ECO:0007669"/>
    <property type="project" value="TreeGrafter"/>
</dbReference>
<evidence type="ECO:0000256" key="3">
    <source>
        <dbReference type="ARBA" id="ARBA00022448"/>
    </source>
</evidence>
<evidence type="ECO:0000313" key="7">
    <source>
        <dbReference type="Proteomes" id="UP001149163"/>
    </source>
</evidence>
<evidence type="ECO:0000256" key="2">
    <source>
        <dbReference type="ARBA" id="ARBA00005892"/>
    </source>
</evidence>
<name>A0A9W9LJZ9_9EURO</name>
<sequence length="1676" mass="186523">MAELHENLAGLRGLYQDLSAISDSSFLNVERLVVELETHIQDFQKLLDKPAKNNASRQTVLSGKITVADVQYSINQDFQQGTLQLADALNIDELEAAVMFLAAQEDSQVLDRPPLITAIMRFHERRHFLLECLRLICRESLESEREMTQPTMQETLALILEITNSPMRNASLFARKAMTSMEDIEKWLSLLGDQVQKASIVGQEEDRDIMEAIEYQRHSLQQQHESLGAILLYLFKGSFTSAEDFRILITHLKKLERFDGLLIHYLPVAISSFVQHGSPEGSGSRNEARDLHQVIATARDGQTWKLPNFHAAIIALWLAVYSGWYFDDGPSDPVPGVDPEREAEERTKTFMSSLDDGALDFMLAICASVNSEEWADPARSELVSLLLKESVISLPDSSSCSGYMKELLMENFEVFVESCIANMPDAVRKLKSEEDTQRLDQITALRDGLTSSVHRGLVEARTHLESLLMIISFAFEHREDAAQEFWGDVEGNLYGFLQWASKRQTVPRVSAFCEMLCSLSNGEENAAAAHRFLTEEEKFLSSKLKRSTNMNWTQMFAELHLYANRVTEKPSTSSQTSHPSQGLTRTRKPEPVDMSEPESPVMLTCYLRLMGHLCKQSGAIRDWMLQNESFKVADELLTLCRGPIPTHLRATIFATLSALMTDRTSVHGNHMWESLDTFLTSPPPGETSNTVKAPAQSNHHLWYEQQALQKIGESFDQTNAFVVLVNSLVIPTSDLGDKPLSLPFPDSLGATYRMPGIEPYVDFVLGHALSRKIQDLNDYQSRLLTYNCLEFIVTSLRTFNEDLVTVLSQPSLASDSAAKASDLDNYIRLHAFARVMEWLFNEDVLKALFATSHQDISEVAQASSDSVLVLTLLRSVEVMNLIMDLQSTYFNLVKSKVKPKAAGHRSTVANSSLASFEDSVLNNLTLIPALCLYCGTGHEQLTVTSMALLEKLTSSRKLNKMSSPEIMKWQSSNKIVEVLATEVDVDSVARSLVSQMDPDPRELEYGSQAAGYVIRESLLALLNSCLGMITDRPTVAHLLLGFSCLGNILDIPSNGLFANRMSLLHAIIGFLQTYPDELEGSITSWTVHLKRMAFEVLKHLWSSKLASYFTLGEMRAHGFLMNMFAGQPIVGPNTPWNGYPIFTDEFWVTDATSALAEFLLFRSHLFAYAATEIRSAAKVGSPTLQTSILSTLLGSSTLDNGEAFSNASVFDLFDFADLDVSRNFNVPQLALLGNIAVDDCATQGQDPLILYDLAKIEELIQIRKAELFAAEPARPQGEEQFQAEAESLKLFILATNQSRQIRYNRYLALRSWAELVTTVITCSVLDDASRPTFILHAIQMILPKLEISIESESPEAMELARLGETLISKLSSDLSGIPVSRSGDAIDEKLHQLFQVSIRGIRLASGNVSLREVLYSICSRYITRITSSGGAHDSLCRHSQQVVKTASPGLVEIVCDDAYSGQEACRASALLFLNCLAALDSRTDCVLAELISQSNYLSLFLDAVRSLPVELRNAEAADTSILLAYYESLLALLQQLSQTKSGATYVLKSGLFDSVRESQLFAADPDIGIDIDNPDALRKYYDLLLCVIRVIASAVFSRGVHNEQIKVQTRAFLAENRPCMVGVFKRFAKIGGGTSTNHHEALCELVKSFMALVTATDFLEFEDQEVQQSTRPLLFS</sequence>
<evidence type="ECO:0008006" key="8">
    <source>
        <dbReference type="Google" id="ProtNLM"/>
    </source>
</evidence>
<comment type="similarity">
    <text evidence="2">Belongs to the NUP186/NUP192/NUP205 family.</text>
</comment>
<reference evidence="6" key="2">
    <citation type="journal article" date="2023" name="IMA Fungus">
        <title>Comparative genomic study of the Penicillium genus elucidates a diverse pangenome and 15 lateral gene transfer events.</title>
        <authorList>
            <person name="Petersen C."/>
            <person name="Sorensen T."/>
            <person name="Nielsen M.R."/>
            <person name="Sondergaard T.E."/>
            <person name="Sorensen J.L."/>
            <person name="Fitzpatrick D.A."/>
            <person name="Frisvad J.C."/>
            <person name="Nielsen K.L."/>
        </authorList>
    </citation>
    <scope>NUCLEOTIDE SEQUENCE</scope>
    <source>
        <strain evidence="6">IBT 26290</strain>
    </source>
</reference>
<proteinExistence type="inferred from homology"/>
<protein>
    <recommendedName>
        <fullName evidence="8">Nuclear pore complex subunit Nup192</fullName>
    </recommendedName>
</protein>
<dbReference type="Proteomes" id="UP001149163">
    <property type="component" value="Unassembled WGS sequence"/>
</dbReference>
<comment type="subcellular location">
    <subcellularLocation>
        <location evidence="1">Nucleus</location>
    </subcellularLocation>
</comment>
<keyword evidence="7" id="KW-1185">Reference proteome</keyword>
<feature type="compositionally biased region" description="Low complexity" evidence="5">
    <location>
        <begin position="570"/>
        <end position="581"/>
    </location>
</feature>
<dbReference type="GeneID" id="81428403"/>
<comment type="caution">
    <text evidence="6">The sequence shown here is derived from an EMBL/GenBank/DDBJ whole genome shotgun (WGS) entry which is preliminary data.</text>
</comment>
<dbReference type="PANTHER" id="PTHR31344:SF0">
    <property type="entry name" value="NUCLEAR PORE COMPLEX PROTEIN NUP205"/>
    <property type="match status" value="1"/>
</dbReference>
<dbReference type="Pfam" id="PF11894">
    <property type="entry name" value="Nup192"/>
    <property type="match status" value="1"/>
</dbReference>